<dbReference type="CDD" id="cd00761">
    <property type="entry name" value="Glyco_tranf_GTA_type"/>
    <property type="match status" value="1"/>
</dbReference>
<dbReference type="InterPro" id="IPR001173">
    <property type="entry name" value="Glyco_trans_2-like"/>
</dbReference>
<evidence type="ECO:0000259" key="1">
    <source>
        <dbReference type="Pfam" id="PF00535"/>
    </source>
</evidence>
<dbReference type="Proteomes" id="UP001595947">
    <property type="component" value="Unassembled WGS sequence"/>
</dbReference>
<sequence>MSPERAAAVEKMTVRDAPSGPRVSVVVPLFQKERYIGRTVASVLAQTFTDFELVVLDNASTDGSVAEVRAFAEDPRLRLEHNPETVPMTANFARAVELSRAPLVKVLMADDLLTPTALAEQVALMDADPSLALVSCRHDLVDDADRVIARGRALRSPDLLGRQEAATVLRRIVRHRGSPLGVPGNMLFRRTAFDAAGGFPEWAYALDVGLAARLVTQGAFYGMPSSLSQFRLAGGSSTSTARKENVAEQHAFLRSLRREHPDVVRPRDVALGLARQPVTWLRERLMMVAADDPHSVRHRVAARVLRL</sequence>
<dbReference type="PANTHER" id="PTHR43685:SF2">
    <property type="entry name" value="GLYCOSYLTRANSFERASE 2-LIKE DOMAIN-CONTAINING PROTEIN"/>
    <property type="match status" value="1"/>
</dbReference>
<dbReference type="SUPFAM" id="SSF53448">
    <property type="entry name" value="Nucleotide-diphospho-sugar transferases"/>
    <property type="match status" value="1"/>
</dbReference>
<dbReference type="InterPro" id="IPR029044">
    <property type="entry name" value="Nucleotide-diphossugar_trans"/>
</dbReference>
<name>A0ABV9YJ85_9PSEU</name>
<proteinExistence type="predicted"/>
<comment type="caution">
    <text evidence="2">The sequence shown here is derived from an EMBL/GenBank/DDBJ whole genome shotgun (WGS) entry which is preliminary data.</text>
</comment>
<gene>
    <name evidence="2" type="ORF">ACFPBZ_05790</name>
</gene>
<dbReference type="Pfam" id="PF00535">
    <property type="entry name" value="Glycos_transf_2"/>
    <property type="match status" value="1"/>
</dbReference>
<dbReference type="InterPro" id="IPR050834">
    <property type="entry name" value="Glycosyltransf_2"/>
</dbReference>
<protein>
    <submittedName>
        <fullName evidence="2">Glycosyltransferase family 2 protein</fullName>
    </submittedName>
</protein>
<accession>A0ABV9YJ85</accession>
<reference evidence="3" key="1">
    <citation type="journal article" date="2019" name="Int. J. Syst. Evol. Microbiol.">
        <title>The Global Catalogue of Microorganisms (GCM) 10K type strain sequencing project: providing services to taxonomists for standard genome sequencing and annotation.</title>
        <authorList>
            <consortium name="The Broad Institute Genomics Platform"/>
            <consortium name="The Broad Institute Genome Sequencing Center for Infectious Disease"/>
            <person name="Wu L."/>
            <person name="Ma J."/>
        </authorList>
    </citation>
    <scope>NUCLEOTIDE SEQUENCE [LARGE SCALE GENOMIC DNA]</scope>
    <source>
        <strain evidence="3">CGMCC 4.7093</strain>
    </source>
</reference>
<evidence type="ECO:0000313" key="3">
    <source>
        <dbReference type="Proteomes" id="UP001595947"/>
    </source>
</evidence>
<evidence type="ECO:0000313" key="2">
    <source>
        <dbReference type="EMBL" id="MFC5061707.1"/>
    </source>
</evidence>
<dbReference type="EMBL" id="JBHSIV010000004">
    <property type="protein sequence ID" value="MFC5061707.1"/>
    <property type="molecule type" value="Genomic_DNA"/>
</dbReference>
<dbReference type="RefSeq" id="WP_378035057.1">
    <property type="nucleotide sequence ID" value="NZ_JBHSIV010000004.1"/>
</dbReference>
<feature type="domain" description="Glycosyltransferase 2-like" evidence="1">
    <location>
        <begin position="24"/>
        <end position="194"/>
    </location>
</feature>
<organism evidence="2 3">
    <name type="scientific">Actinomycetospora atypica</name>
    <dbReference type="NCBI Taxonomy" id="1290095"/>
    <lineage>
        <taxon>Bacteria</taxon>
        <taxon>Bacillati</taxon>
        <taxon>Actinomycetota</taxon>
        <taxon>Actinomycetes</taxon>
        <taxon>Pseudonocardiales</taxon>
        <taxon>Pseudonocardiaceae</taxon>
        <taxon>Actinomycetospora</taxon>
    </lineage>
</organism>
<dbReference type="Gene3D" id="3.90.550.10">
    <property type="entry name" value="Spore Coat Polysaccharide Biosynthesis Protein SpsA, Chain A"/>
    <property type="match status" value="1"/>
</dbReference>
<keyword evidence="3" id="KW-1185">Reference proteome</keyword>
<dbReference type="PANTHER" id="PTHR43685">
    <property type="entry name" value="GLYCOSYLTRANSFERASE"/>
    <property type="match status" value="1"/>
</dbReference>